<evidence type="ECO:0000313" key="3">
    <source>
        <dbReference type="Proteomes" id="UP000000314"/>
    </source>
</evidence>
<keyword evidence="3" id="KW-1185">Reference proteome</keyword>
<dbReference type="EMBL" id="FN392321">
    <property type="protein sequence ID" value="CAY71093.1"/>
    <property type="molecule type" value="Genomic_DNA"/>
</dbReference>
<evidence type="ECO:0000256" key="1">
    <source>
        <dbReference type="SAM" id="MobiDB-lite"/>
    </source>
</evidence>
<dbReference type="Proteomes" id="UP000000314">
    <property type="component" value="Chromosome 3"/>
</dbReference>
<evidence type="ECO:0000313" key="2">
    <source>
        <dbReference type="EMBL" id="CAY71093.1"/>
    </source>
</evidence>
<organism evidence="2 3">
    <name type="scientific">Komagataella phaffii (strain GS115 / ATCC 20864)</name>
    <name type="common">Yeast</name>
    <name type="synonym">Pichia pastoris</name>
    <dbReference type="NCBI Taxonomy" id="644223"/>
    <lineage>
        <taxon>Eukaryota</taxon>
        <taxon>Fungi</taxon>
        <taxon>Dikarya</taxon>
        <taxon>Ascomycota</taxon>
        <taxon>Saccharomycotina</taxon>
        <taxon>Pichiomycetes</taxon>
        <taxon>Pichiales</taxon>
        <taxon>Pichiaceae</taxon>
        <taxon>Komagataella</taxon>
    </lineage>
</organism>
<sequence length="329" mass="36743">MSDKTPPRTPRTPPAQRGLGMQHSESLNQPENIGGKSLLSPSSRFIRRRSSIDFINNSMTVPKTPDLRSGTDQFEGTPLKSPSFSPTKRRSTDFYQLLRTPERPGQSTQQNSGEGQGLGVREDEFLFHDHFKSPKKTSHRVTKKKDELKEISSNLRTRLNYAFHKVQQNDLDTFRDFYKSNSQSLPTPLSSAVSTSTGSLRPLPKSQSHPDKSRKPSLNEIASNKLRANSTSGEPSQRRPLAVHPQSEQDAIMSLMSLASPVKKSSSSSFYYENAITDVEDNDDQDDEKVDTTPINIANIRSSFGGRISRNTENTDDATDEEELDAGER</sequence>
<dbReference type="HOGENOM" id="CLU_844979_0_0_1"/>
<dbReference type="OMA" id="WSAKSIS"/>
<feature type="compositionally biased region" description="Polar residues" evidence="1">
    <location>
        <begin position="70"/>
        <end position="86"/>
    </location>
</feature>
<dbReference type="KEGG" id="ppa:PAS_chr3_1030"/>
<feature type="compositionally biased region" description="Polar residues" evidence="1">
    <location>
        <begin position="220"/>
        <end position="235"/>
    </location>
</feature>
<dbReference type="STRING" id="644223.C4R6A7"/>
<dbReference type="OrthoDB" id="2359117at2759"/>
<reference evidence="2 3" key="1">
    <citation type="journal article" date="2009" name="Nat. Biotechnol.">
        <title>Genome sequence of the recombinant protein production host Pichia pastoris.</title>
        <authorList>
            <person name="De Schutter K."/>
            <person name="Lin Y.C."/>
            <person name="Tiels P."/>
            <person name="Van Hecke A."/>
            <person name="Glinka S."/>
            <person name="Weber-Lehmann J."/>
            <person name="Rouze P."/>
            <person name="Van de Peer Y."/>
            <person name="Callewaert N."/>
        </authorList>
    </citation>
    <scope>NUCLEOTIDE SEQUENCE [LARGE SCALE GENOMIC DNA]</scope>
    <source>
        <strain evidence="3">GS115 / ATCC 20864</strain>
    </source>
</reference>
<feature type="compositionally biased region" description="Acidic residues" evidence="1">
    <location>
        <begin position="314"/>
        <end position="329"/>
    </location>
</feature>
<feature type="region of interest" description="Disordered" evidence="1">
    <location>
        <begin position="304"/>
        <end position="329"/>
    </location>
</feature>
<name>C4R6A7_KOMPG</name>
<feature type="region of interest" description="Disordered" evidence="1">
    <location>
        <begin position="182"/>
        <end position="247"/>
    </location>
</feature>
<dbReference type="InParanoid" id="C4R6A7"/>
<dbReference type="AlphaFoldDB" id="C4R6A7"/>
<dbReference type="GeneID" id="8199774"/>
<gene>
    <name evidence="2" type="ordered locus">PAS_chr3_1030</name>
</gene>
<protein>
    <submittedName>
        <fullName evidence="2">Uncharacterized protein</fullName>
    </submittedName>
</protein>
<proteinExistence type="predicted"/>
<dbReference type="RefSeq" id="XP_002493272.1">
    <property type="nucleotide sequence ID" value="XM_002493227.1"/>
</dbReference>
<feature type="region of interest" description="Disordered" evidence="1">
    <location>
        <begin position="1"/>
        <end position="90"/>
    </location>
</feature>
<feature type="compositionally biased region" description="Polar residues" evidence="1">
    <location>
        <begin position="182"/>
        <end position="199"/>
    </location>
</feature>
<accession>C4R6A7</accession>